<accession>A0ABN3CGN0</accession>
<name>A0ABN3CGN0_9ACTN</name>
<organism evidence="2 3">
    <name type="scientific">Nonomuraea monospora</name>
    <dbReference type="NCBI Taxonomy" id="568818"/>
    <lineage>
        <taxon>Bacteria</taxon>
        <taxon>Bacillati</taxon>
        <taxon>Actinomycetota</taxon>
        <taxon>Actinomycetes</taxon>
        <taxon>Streptosporangiales</taxon>
        <taxon>Streptosporangiaceae</taxon>
        <taxon>Nonomuraea</taxon>
    </lineage>
</organism>
<proteinExistence type="predicted"/>
<gene>
    <name evidence="2" type="ORF">GCM10009850_037390</name>
</gene>
<keyword evidence="3" id="KW-1185">Reference proteome</keyword>
<dbReference type="EMBL" id="BAAAQX010000008">
    <property type="protein sequence ID" value="GAA2208281.1"/>
    <property type="molecule type" value="Genomic_DNA"/>
</dbReference>
<dbReference type="Proteomes" id="UP001499843">
    <property type="component" value="Unassembled WGS sequence"/>
</dbReference>
<evidence type="ECO:0000313" key="2">
    <source>
        <dbReference type="EMBL" id="GAA2208281.1"/>
    </source>
</evidence>
<evidence type="ECO:0000313" key="3">
    <source>
        <dbReference type="Proteomes" id="UP001499843"/>
    </source>
</evidence>
<reference evidence="2 3" key="1">
    <citation type="journal article" date="2019" name="Int. J. Syst. Evol. Microbiol.">
        <title>The Global Catalogue of Microorganisms (GCM) 10K type strain sequencing project: providing services to taxonomists for standard genome sequencing and annotation.</title>
        <authorList>
            <consortium name="The Broad Institute Genomics Platform"/>
            <consortium name="The Broad Institute Genome Sequencing Center for Infectious Disease"/>
            <person name="Wu L."/>
            <person name="Ma J."/>
        </authorList>
    </citation>
    <scope>NUCLEOTIDE SEQUENCE [LARGE SCALE GENOMIC DNA]</scope>
    <source>
        <strain evidence="2 3">JCM 16114</strain>
    </source>
</reference>
<feature type="region of interest" description="Disordered" evidence="1">
    <location>
        <begin position="1"/>
        <end position="23"/>
    </location>
</feature>
<sequence length="94" mass="10713">MGRRQAAIAPFSGRYEGRPDGYPDGMQIRSQVLQLLATRGTDPRFHDSYLPKTIRAATGCRPHQVWEALYGLLADGLVYIDHDQQPSADNWRWK</sequence>
<protein>
    <submittedName>
        <fullName evidence="2">Uncharacterized protein</fullName>
    </submittedName>
</protein>
<evidence type="ECO:0000256" key="1">
    <source>
        <dbReference type="SAM" id="MobiDB-lite"/>
    </source>
</evidence>
<comment type="caution">
    <text evidence="2">The sequence shown here is derived from an EMBL/GenBank/DDBJ whole genome shotgun (WGS) entry which is preliminary data.</text>
</comment>